<keyword evidence="4" id="KW-1185">Reference proteome</keyword>
<organism evidence="3 4">
    <name type="scientific">Balnearium lithotrophicum</name>
    <dbReference type="NCBI Taxonomy" id="223788"/>
    <lineage>
        <taxon>Bacteria</taxon>
        <taxon>Pseudomonadati</taxon>
        <taxon>Aquificota</taxon>
        <taxon>Aquificia</taxon>
        <taxon>Desulfurobacteriales</taxon>
        <taxon>Desulfurobacteriaceae</taxon>
        <taxon>Balnearium</taxon>
    </lineage>
</organism>
<dbReference type="Pfam" id="PF17170">
    <property type="entry name" value="DUF5128"/>
    <property type="match status" value="1"/>
</dbReference>
<dbReference type="EMBL" id="FXTM01000001">
    <property type="protein sequence ID" value="SMO33377.1"/>
    <property type="molecule type" value="Genomic_DNA"/>
</dbReference>
<dbReference type="GO" id="GO:0008270">
    <property type="term" value="F:zinc ion binding"/>
    <property type="evidence" value="ECO:0007669"/>
    <property type="project" value="UniProtKB-KW"/>
</dbReference>
<evidence type="ECO:0000256" key="2">
    <source>
        <dbReference type="PROSITE-ProRule" id="PRU00504"/>
    </source>
</evidence>
<name>A0A521AEZ8_9BACT</name>
<feature type="repeat" description="NHL" evidence="2">
    <location>
        <begin position="182"/>
        <end position="225"/>
    </location>
</feature>
<protein>
    <submittedName>
        <fullName evidence="3">6-bladed beta-propeller protein</fullName>
    </submittedName>
</protein>
<evidence type="ECO:0000313" key="4">
    <source>
        <dbReference type="Proteomes" id="UP000317315"/>
    </source>
</evidence>
<dbReference type="PANTHER" id="PTHR24104">
    <property type="entry name" value="E3 UBIQUITIN-PROTEIN LIGASE NHLRC1-RELATED"/>
    <property type="match status" value="1"/>
</dbReference>
<evidence type="ECO:0000256" key="1">
    <source>
        <dbReference type="ARBA" id="ARBA00022737"/>
    </source>
</evidence>
<dbReference type="InterPro" id="IPR011042">
    <property type="entry name" value="6-blade_b-propeller_TolB-like"/>
</dbReference>
<gene>
    <name evidence="3" type="ORF">SAMN06269117_10191</name>
</gene>
<dbReference type="AlphaFoldDB" id="A0A521AEZ8"/>
<dbReference type="RefSeq" id="WP_142933451.1">
    <property type="nucleotide sequence ID" value="NZ_FXTM01000001.1"/>
</dbReference>
<keyword evidence="1" id="KW-0677">Repeat</keyword>
<dbReference type="InterPro" id="IPR001258">
    <property type="entry name" value="NHL_repeat"/>
</dbReference>
<reference evidence="3 4" key="1">
    <citation type="submission" date="2017-05" db="EMBL/GenBank/DDBJ databases">
        <authorList>
            <person name="Varghese N."/>
            <person name="Submissions S."/>
        </authorList>
    </citation>
    <scope>NUCLEOTIDE SEQUENCE [LARGE SCALE GENOMIC DNA]</scope>
    <source>
        <strain evidence="3 4">DSM 16304</strain>
    </source>
</reference>
<evidence type="ECO:0000313" key="3">
    <source>
        <dbReference type="EMBL" id="SMO33377.1"/>
    </source>
</evidence>
<dbReference type="InterPro" id="IPR050952">
    <property type="entry name" value="TRIM-NHL_E3_ligases"/>
</dbReference>
<dbReference type="OrthoDB" id="9799230at2"/>
<dbReference type="PANTHER" id="PTHR24104:SF25">
    <property type="entry name" value="PROTEIN LIN-41"/>
    <property type="match status" value="1"/>
</dbReference>
<dbReference type="Proteomes" id="UP000317315">
    <property type="component" value="Unassembled WGS sequence"/>
</dbReference>
<accession>A0A521AEZ8</accession>
<dbReference type="PROSITE" id="PS51125">
    <property type="entry name" value="NHL"/>
    <property type="match status" value="1"/>
</dbReference>
<proteinExistence type="predicted"/>
<dbReference type="CDD" id="cd05819">
    <property type="entry name" value="NHL"/>
    <property type="match status" value="1"/>
</dbReference>
<sequence>MKKGFLTVLFLVLMAVTTVAGEIKGNWKFPSDIAVSNGKLYVVDGLNNRISVYDLYGEHLTDIRIDSPYGIFAFNGLIYTVSQKGKLTVMDENGGVEKVLNLEGRPIDVVKIGSKLFVTDGKSESIDVYDLDGNLIRKVGGKGTAPGNFVGIFLSDASKNTLFVVDSVNARIQEFSKDGSFVRQFGKFGIEEGDLFRPKGVAYCGNGNLVVSDAITGALQLFNIYGGFERVIAKGLYYPTAVACYRGEVFVLEPLKNRVLTFKVQGVK</sequence>
<dbReference type="SUPFAM" id="SSF101898">
    <property type="entry name" value="NHL repeat"/>
    <property type="match status" value="1"/>
</dbReference>
<dbReference type="Gene3D" id="2.120.10.30">
    <property type="entry name" value="TolB, C-terminal domain"/>
    <property type="match status" value="2"/>
</dbReference>